<feature type="non-terminal residue" evidence="2">
    <location>
        <position position="189"/>
    </location>
</feature>
<proteinExistence type="predicted"/>
<evidence type="ECO:0000256" key="1">
    <source>
        <dbReference type="SAM" id="MobiDB-lite"/>
    </source>
</evidence>
<reference evidence="3" key="1">
    <citation type="journal article" date="2019" name="Int. J. Syst. Evol. Microbiol.">
        <title>The Global Catalogue of Microorganisms (GCM) 10K type strain sequencing project: providing services to taxonomists for standard genome sequencing and annotation.</title>
        <authorList>
            <consortium name="The Broad Institute Genomics Platform"/>
            <consortium name="The Broad Institute Genome Sequencing Center for Infectious Disease"/>
            <person name="Wu L."/>
            <person name="Ma J."/>
        </authorList>
    </citation>
    <scope>NUCLEOTIDE SEQUENCE [LARGE SCALE GENOMIC DNA]</scope>
    <source>
        <strain evidence="3">JCM 31696</strain>
    </source>
</reference>
<organism evidence="2 3">
    <name type="scientific">Actinomadura adrarensis</name>
    <dbReference type="NCBI Taxonomy" id="1819600"/>
    <lineage>
        <taxon>Bacteria</taxon>
        <taxon>Bacillati</taxon>
        <taxon>Actinomycetota</taxon>
        <taxon>Actinomycetes</taxon>
        <taxon>Streptosporangiales</taxon>
        <taxon>Thermomonosporaceae</taxon>
        <taxon>Actinomadura</taxon>
    </lineage>
</organism>
<accession>A0ABW3CCH5</accession>
<feature type="compositionally biased region" description="Polar residues" evidence="1">
    <location>
        <begin position="1"/>
        <end position="11"/>
    </location>
</feature>
<name>A0ABW3CCH5_9ACTN</name>
<dbReference type="EMBL" id="JBHTIR010001179">
    <property type="protein sequence ID" value="MFD0852235.1"/>
    <property type="molecule type" value="Genomic_DNA"/>
</dbReference>
<feature type="region of interest" description="Disordered" evidence="1">
    <location>
        <begin position="1"/>
        <end position="27"/>
    </location>
</feature>
<dbReference type="Proteomes" id="UP001597083">
    <property type="component" value="Unassembled WGS sequence"/>
</dbReference>
<keyword evidence="3" id="KW-1185">Reference proteome</keyword>
<protein>
    <submittedName>
        <fullName evidence="2">Peptidase M6</fullName>
    </submittedName>
</protein>
<gene>
    <name evidence="2" type="ORF">ACFQ07_08380</name>
</gene>
<evidence type="ECO:0000313" key="2">
    <source>
        <dbReference type="EMBL" id="MFD0852235.1"/>
    </source>
</evidence>
<evidence type="ECO:0000313" key="3">
    <source>
        <dbReference type="Proteomes" id="UP001597083"/>
    </source>
</evidence>
<sequence length="189" mass="21410">MRHWPQTQPWQRDQPKRTFAAGAPRPIDPQNYELPDTMTWDDYKAIPGTSWNDPNRAGSVRNFRGALVLVDYPDQEFVVTQDKNSTIFGNPVQVGNVPRTQVAQFYEDFLNKPGELNRGHTIHEYWMEDSGGRFGVDLDAFGAYRMPAKDHEYGVETRMNGTAGCPTGDTCNRDIRTDARAAWVADVGE</sequence>
<comment type="caution">
    <text evidence="2">The sequence shown here is derived from an EMBL/GenBank/DDBJ whole genome shotgun (WGS) entry which is preliminary data.</text>
</comment>